<dbReference type="Pfam" id="PF13730">
    <property type="entry name" value="HTH_36"/>
    <property type="match status" value="1"/>
</dbReference>
<name>A0A507ZZG9_9ACTO</name>
<protein>
    <submittedName>
        <fullName evidence="2">Winged helix-turn-helix domain-containing protein</fullName>
    </submittedName>
</protein>
<accession>A0A507ZZG9</accession>
<sequence length="167" mass="18579">MSFKASHWAVHKVRGLEPLERLLLLVLAEHADDRDCVRLSQDRLAHMMGTSPSTLRHCLGHLEKLGLLTHEYRWAMDESTDTLRLTDVYQVHIGAAPDWGAPRNGSQGSRPTGPHRQSESASKQVDQHIIAHKCKVTVRKVGEAVNYAARLVLTASALADALSNWFS</sequence>
<dbReference type="InterPro" id="IPR036388">
    <property type="entry name" value="WH-like_DNA-bd_sf"/>
</dbReference>
<dbReference type="AlphaFoldDB" id="A0A507ZZG9"/>
<dbReference type="InterPro" id="IPR036390">
    <property type="entry name" value="WH_DNA-bd_sf"/>
</dbReference>
<gene>
    <name evidence="2" type="ORF">FK256_07585</name>
</gene>
<comment type="caution">
    <text evidence="2">The sequence shown here is derived from an EMBL/GenBank/DDBJ whole genome shotgun (WGS) entry which is preliminary data.</text>
</comment>
<evidence type="ECO:0000313" key="3">
    <source>
        <dbReference type="Proteomes" id="UP000319010"/>
    </source>
</evidence>
<organism evidence="2 3">
    <name type="scientific">Actinomyces johnsonii</name>
    <dbReference type="NCBI Taxonomy" id="544581"/>
    <lineage>
        <taxon>Bacteria</taxon>
        <taxon>Bacillati</taxon>
        <taxon>Actinomycetota</taxon>
        <taxon>Actinomycetes</taxon>
        <taxon>Actinomycetales</taxon>
        <taxon>Actinomycetaceae</taxon>
        <taxon>Actinomyces</taxon>
    </lineage>
</organism>
<proteinExistence type="predicted"/>
<dbReference type="EMBL" id="VICB01000010">
    <property type="protein sequence ID" value="TQD43136.1"/>
    <property type="molecule type" value="Genomic_DNA"/>
</dbReference>
<evidence type="ECO:0000313" key="2">
    <source>
        <dbReference type="EMBL" id="TQD43136.1"/>
    </source>
</evidence>
<dbReference type="Gene3D" id="1.10.10.10">
    <property type="entry name" value="Winged helix-like DNA-binding domain superfamily/Winged helix DNA-binding domain"/>
    <property type="match status" value="1"/>
</dbReference>
<dbReference type="SUPFAM" id="SSF46785">
    <property type="entry name" value="Winged helix' DNA-binding domain"/>
    <property type="match status" value="1"/>
</dbReference>
<evidence type="ECO:0000256" key="1">
    <source>
        <dbReference type="SAM" id="MobiDB-lite"/>
    </source>
</evidence>
<dbReference type="RefSeq" id="WP_034472058.1">
    <property type="nucleotide sequence ID" value="NZ_JASPFB010000009.1"/>
</dbReference>
<dbReference type="Proteomes" id="UP000319010">
    <property type="component" value="Unassembled WGS sequence"/>
</dbReference>
<reference evidence="2 3" key="1">
    <citation type="submission" date="2019-06" db="EMBL/GenBank/DDBJ databases">
        <title>Draft genome sequence of Actinomyces johnsonii CCUG 34287T.</title>
        <authorList>
            <person name="Salva-Serra F."/>
            <person name="Cardew S."/>
            <person name="Moore E."/>
        </authorList>
    </citation>
    <scope>NUCLEOTIDE SEQUENCE [LARGE SCALE GENOMIC DNA]</scope>
    <source>
        <strain evidence="2 3">CCUG 34287</strain>
    </source>
</reference>
<feature type="region of interest" description="Disordered" evidence="1">
    <location>
        <begin position="96"/>
        <end position="124"/>
    </location>
</feature>